<dbReference type="OrthoDB" id="5771867at2759"/>
<evidence type="ECO:0000256" key="1">
    <source>
        <dbReference type="SAM" id="Phobius"/>
    </source>
</evidence>
<protein>
    <submittedName>
        <fullName evidence="4">Aa_trans domain-containing protein</fullName>
    </submittedName>
</protein>
<dbReference type="EMBL" id="UXUI01008454">
    <property type="protein sequence ID" value="VDD91529.1"/>
    <property type="molecule type" value="Genomic_DNA"/>
</dbReference>
<feature type="transmembrane region" description="Helical" evidence="1">
    <location>
        <begin position="13"/>
        <end position="33"/>
    </location>
</feature>
<name>A0A0N4V8M0_ENTVE</name>
<evidence type="ECO:0000313" key="4">
    <source>
        <dbReference type="WBParaSite" id="EVEC_0000673201-mRNA-1"/>
    </source>
</evidence>
<sequence>MFNKVNCTSGTNVWIPLLNMVVSFVGLFSVRALNLHWPAFIHFLGLCIISVLLMVTIAYFGIESAQWFQCSTFSVSQWAKNFSWIDLSLCVIAGVNGMLLRIINTLSIICLFFLFTI</sequence>
<dbReference type="AlphaFoldDB" id="A0A0N4V8M0"/>
<reference evidence="4" key="1">
    <citation type="submission" date="2017-02" db="UniProtKB">
        <authorList>
            <consortium name="WormBaseParasite"/>
        </authorList>
    </citation>
    <scope>IDENTIFICATION</scope>
</reference>
<proteinExistence type="predicted"/>
<feature type="transmembrane region" description="Helical" evidence="1">
    <location>
        <begin position="82"/>
        <end position="115"/>
    </location>
</feature>
<accession>A0A0N4V8M0</accession>
<dbReference type="WBParaSite" id="EVEC_0000673201-mRNA-1">
    <property type="protein sequence ID" value="EVEC_0000673201-mRNA-1"/>
    <property type="gene ID" value="EVEC_0000673201"/>
</dbReference>
<evidence type="ECO:0000313" key="2">
    <source>
        <dbReference type="EMBL" id="VDD91529.1"/>
    </source>
</evidence>
<keyword evidence="1" id="KW-0472">Membrane</keyword>
<evidence type="ECO:0000313" key="3">
    <source>
        <dbReference type="Proteomes" id="UP000274131"/>
    </source>
</evidence>
<keyword evidence="3" id="KW-1185">Reference proteome</keyword>
<dbReference type="Proteomes" id="UP000274131">
    <property type="component" value="Unassembled WGS sequence"/>
</dbReference>
<gene>
    <name evidence="2" type="ORF">EVEC_LOCUS6280</name>
</gene>
<organism evidence="4">
    <name type="scientific">Enterobius vermicularis</name>
    <name type="common">Human pinworm</name>
    <dbReference type="NCBI Taxonomy" id="51028"/>
    <lineage>
        <taxon>Eukaryota</taxon>
        <taxon>Metazoa</taxon>
        <taxon>Ecdysozoa</taxon>
        <taxon>Nematoda</taxon>
        <taxon>Chromadorea</taxon>
        <taxon>Rhabditida</taxon>
        <taxon>Spirurina</taxon>
        <taxon>Oxyuridomorpha</taxon>
        <taxon>Oxyuroidea</taxon>
        <taxon>Oxyuridae</taxon>
        <taxon>Enterobius</taxon>
    </lineage>
</organism>
<reference evidence="2 3" key="2">
    <citation type="submission" date="2018-10" db="EMBL/GenBank/DDBJ databases">
        <authorList>
            <consortium name="Pathogen Informatics"/>
        </authorList>
    </citation>
    <scope>NUCLEOTIDE SEQUENCE [LARGE SCALE GENOMIC DNA]</scope>
</reference>
<feature type="transmembrane region" description="Helical" evidence="1">
    <location>
        <begin position="40"/>
        <end position="62"/>
    </location>
</feature>
<keyword evidence="1" id="KW-0812">Transmembrane</keyword>
<keyword evidence="1" id="KW-1133">Transmembrane helix</keyword>